<dbReference type="Proteomes" id="UP000422822">
    <property type="component" value="Chromosome"/>
</dbReference>
<dbReference type="EC" id="5.6.2.2" evidence="2"/>
<dbReference type="InterPro" id="IPR020568">
    <property type="entry name" value="Ribosomal_Su5_D2-typ_SF"/>
</dbReference>
<dbReference type="InterPro" id="IPR014721">
    <property type="entry name" value="Ribsml_uS5_D2-typ_fold_subgr"/>
</dbReference>
<dbReference type="InterPro" id="IPR013506">
    <property type="entry name" value="Topo_IIA_bsu_dom2"/>
</dbReference>
<proteinExistence type="predicted"/>
<evidence type="ECO:0000259" key="4">
    <source>
        <dbReference type="Pfam" id="PF00204"/>
    </source>
</evidence>
<reference evidence="5 6" key="1">
    <citation type="submission" date="2018-10" db="EMBL/GenBank/DDBJ databases">
        <title>Propagation and draft genome sequences of three atypical Erhlichia ruminantium isolates.</title>
        <authorList>
            <person name="Liebenberg J."/>
            <person name="Steyn H."/>
            <person name="Josemans A."/>
            <person name="Zweygarth E."/>
        </authorList>
    </citation>
    <scope>NUCLEOTIDE SEQUENCE [LARGE SCALE GENOMIC DNA]</scope>
    <source>
        <strain evidence="5 6">Omatjenne</strain>
    </source>
</reference>
<feature type="domain" description="DNA topoisomerase type IIA subunit B" evidence="4">
    <location>
        <begin position="5"/>
        <end position="47"/>
    </location>
</feature>
<evidence type="ECO:0000313" key="5">
    <source>
        <dbReference type="EMBL" id="QGR03908.1"/>
    </source>
</evidence>
<evidence type="ECO:0000313" key="6">
    <source>
        <dbReference type="Proteomes" id="UP000422822"/>
    </source>
</evidence>
<dbReference type="AlphaFoldDB" id="A0AAE6QBS7"/>
<comment type="catalytic activity">
    <reaction evidence="1">
        <text>ATP-dependent breakage, passage and rejoining of double-stranded DNA.</text>
        <dbReference type="EC" id="5.6.2.2"/>
    </reaction>
</comment>
<evidence type="ECO:0000256" key="2">
    <source>
        <dbReference type="ARBA" id="ARBA00012895"/>
    </source>
</evidence>
<sequence>MDRNKNPITKVIHIEDSIPENGINVELSMHWNDSYYENMLCFTNNIR</sequence>
<organism evidence="5 6">
    <name type="scientific">Ehrlichia ruminantium</name>
    <name type="common">heartwater rickettsia</name>
    <name type="synonym">Cowdria ruminantium</name>
    <dbReference type="NCBI Taxonomy" id="779"/>
    <lineage>
        <taxon>Bacteria</taxon>
        <taxon>Pseudomonadati</taxon>
        <taxon>Pseudomonadota</taxon>
        <taxon>Alphaproteobacteria</taxon>
        <taxon>Rickettsiales</taxon>
        <taxon>Anaplasmataceae</taxon>
        <taxon>Ehrlichia</taxon>
    </lineage>
</organism>
<evidence type="ECO:0000256" key="3">
    <source>
        <dbReference type="ARBA" id="ARBA00023235"/>
    </source>
</evidence>
<protein>
    <recommendedName>
        <fullName evidence="2">DNA topoisomerase (ATP-hydrolyzing)</fullName>
        <ecNumber evidence="2">5.6.2.2</ecNumber>
    </recommendedName>
</protein>
<dbReference type="EMBL" id="CP033455">
    <property type="protein sequence ID" value="QGR03908.1"/>
    <property type="molecule type" value="Genomic_DNA"/>
</dbReference>
<accession>A0AAE6QBS7</accession>
<dbReference type="GO" id="GO:0003918">
    <property type="term" value="F:DNA topoisomerase type II (double strand cut, ATP-hydrolyzing) activity"/>
    <property type="evidence" value="ECO:0007669"/>
    <property type="project" value="UniProtKB-EC"/>
</dbReference>
<keyword evidence="3" id="KW-0413">Isomerase</keyword>
<dbReference type="GO" id="GO:0006265">
    <property type="term" value="P:DNA topological change"/>
    <property type="evidence" value="ECO:0007669"/>
    <property type="project" value="InterPro"/>
</dbReference>
<keyword evidence="6" id="KW-1185">Reference proteome</keyword>
<gene>
    <name evidence="5" type="ORF">EDL80_02610</name>
</gene>
<dbReference type="Gene3D" id="3.30.230.10">
    <property type="match status" value="1"/>
</dbReference>
<name>A0AAE6QBS7_EHRRU</name>
<dbReference type="Pfam" id="PF00204">
    <property type="entry name" value="DNA_gyraseB"/>
    <property type="match status" value="1"/>
</dbReference>
<evidence type="ECO:0000256" key="1">
    <source>
        <dbReference type="ARBA" id="ARBA00000185"/>
    </source>
</evidence>
<dbReference type="GO" id="GO:0003677">
    <property type="term" value="F:DNA binding"/>
    <property type="evidence" value="ECO:0007669"/>
    <property type="project" value="InterPro"/>
</dbReference>
<dbReference type="SUPFAM" id="SSF54211">
    <property type="entry name" value="Ribosomal protein S5 domain 2-like"/>
    <property type="match status" value="1"/>
</dbReference>
<dbReference type="GO" id="GO:0005524">
    <property type="term" value="F:ATP binding"/>
    <property type="evidence" value="ECO:0007669"/>
    <property type="project" value="InterPro"/>
</dbReference>